<protein>
    <submittedName>
        <fullName evidence="2">WYL domain-containing protein</fullName>
    </submittedName>
</protein>
<dbReference type="RefSeq" id="WP_229344001.1">
    <property type="nucleotide sequence ID" value="NZ_JAJFAT010000003.1"/>
</dbReference>
<dbReference type="AlphaFoldDB" id="A0AAW4WTA6"/>
<comment type="caution">
    <text evidence="2">The sequence shown here is derived from an EMBL/GenBank/DDBJ whole genome shotgun (WGS) entry which is preliminary data.</text>
</comment>
<feature type="domain" description="WCX" evidence="1">
    <location>
        <begin position="2"/>
        <end position="75"/>
    </location>
</feature>
<organism evidence="2 3">
    <name type="scientific">Halanaerobium polyolivorans</name>
    <dbReference type="NCBI Taxonomy" id="2886943"/>
    <lineage>
        <taxon>Bacteria</taxon>
        <taxon>Bacillati</taxon>
        <taxon>Bacillota</taxon>
        <taxon>Clostridia</taxon>
        <taxon>Halanaerobiales</taxon>
        <taxon>Halanaerobiaceae</taxon>
        <taxon>Halanaerobium</taxon>
    </lineage>
</organism>
<dbReference type="Proteomes" id="UP001199296">
    <property type="component" value="Unassembled WGS sequence"/>
</dbReference>
<dbReference type="EMBL" id="JAJFAT010000003">
    <property type="protein sequence ID" value="MCC3144310.1"/>
    <property type="molecule type" value="Genomic_DNA"/>
</dbReference>
<evidence type="ECO:0000313" key="3">
    <source>
        <dbReference type="Proteomes" id="UP001199296"/>
    </source>
</evidence>
<sequence>MEVEVKFSGRTASFVPEYHWSDKQKIEDISVNEIVFKVKTSSWEEIKKWILGYEAEAEVLKPEDLRSVMRQEIEKTGVRDIRVSQGYGKMVLQD</sequence>
<dbReference type="InterPro" id="IPR057727">
    <property type="entry name" value="WCX_dom"/>
</dbReference>
<proteinExistence type="predicted"/>
<accession>A0AAW4WTA6</accession>
<reference evidence="2 3" key="1">
    <citation type="submission" date="2021-10" db="EMBL/GenBank/DDBJ databases">
        <authorList>
            <person name="Grouzdev D.S."/>
            <person name="Pantiukh K.S."/>
            <person name="Krutkina M.S."/>
        </authorList>
    </citation>
    <scope>NUCLEOTIDE SEQUENCE [LARGE SCALE GENOMIC DNA]</scope>
    <source>
        <strain evidence="2 3">Z-7514</strain>
    </source>
</reference>
<dbReference type="Pfam" id="PF25583">
    <property type="entry name" value="WCX"/>
    <property type="match status" value="1"/>
</dbReference>
<gene>
    <name evidence="2" type="ORF">LJ207_03120</name>
</gene>
<keyword evidence="3" id="KW-1185">Reference proteome</keyword>
<evidence type="ECO:0000313" key="2">
    <source>
        <dbReference type="EMBL" id="MCC3144310.1"/>
    </source>
</evidence>
<evidence type="ECO:0000259" key="1">
    <source>
        <dbReference type="Pfam" id="PF25583"/>
    </source>
</evidence>
<name>A0AAW4WTA6_9FIRM</name>